<dbReference type="PANTHER" id="PTHR43133">
    <property type="entry name" value="RNA POLYMERASE ECF-TYPE SIGMA FACTO"/>
    <property type="match status" value="1"/>
</dbReference>
<dbReference type="InterPro" id="IPR013249">
    <property type="entry name" value="RNA_pol_sigma70_r4_t2"/>
</dbReference>
<evidence type="ECO:0000256" key="4">
    <source>
        <dbReference type="ARBA" id="ARBA00023125"/>
    </source>
</evidence>
<dbReference type="GO" id="GO:0006352">
    <property type="term" value="P:DNA-templated transcription initiation"/>
    <property type="evidence" value="ECO:0007669"/>
    <property type="project" value="InterPro"/>
</dbReference>
<proteinExistence type="inferred from homology"/>
<dbReference type="NCBIfam" id="TIGR02937">
    <property type="entry name" value="sigma70-ECF"/>
    <property type="match status" value="1"/>
</dbReference>
<evidence type="ECO:0000256" key="2">
    <source>
        <dbReference type="ARBA" id="ARBA00023015"/>
    </source>
</evidence>
<name>A0A1K1MJG7_RUMFL</name>
<dbReference type="InterPro" id="IPR014284">
    <property type="entry name" value="RNA_pol_sigma-70_dom"/>
</dbReference>
<evidence type="ECO:0000259" key="6">
    <source>
        <dbReference type="Pfam" id="PF08281"/>
    </source>
</evidence>
<gene>
    <name evidence="7" type="ORF">SAMN02910280_1262</name>
</gene>
<dbReference type="EMBL" id="FPIP01000002">
    <property type="protein sequence ID" value="SFW23213.1"/>
    <property type="molecule type" value="Genomic_DNA"/>
</dbReference>
<evidence type="ECO:0000256" key="5">
    <source>
        <dbReference type="ARBA" id="ARBA00023163"/>
    </source>
</evidence>
<feature type="domain" description="RNA polymerase sigma factor 70 region 4 type 2" evidence="6">
    <location>
        <begin position="124"/>
        <end position="175"/>
    </location>
</feature>
<comment type="similarity">
    <text evidence="1">Belongs to the sigma-70 factor family. ECF subfamily.</text>
</comment>
<evidence type="ECO:0000256" key="3">
    <source>
        <dbReference type="ARBA" id="ARBA00023082"/>
    </source>
</evidence>
<reference evidence="7 8" key="1">
    <citation type="submission" date="2016-11" db="EMBL/GenBank/DDBJ databases">
        <authorList>
            <person name="Jaros S."/>
            <person name="Januszkiewicz K."/>
            <person name="Wedrychowicz H."/>
        </authorList>
    </citation>
    <scope>NUCLEOTIDE SEQUENCE [LARGE SCALE GENOMIC DNA]</scope>
    <source>
        <strain evidence="7 8">YL228</strain>
    </source>
</reference>
<evidence type="ECO:0000313" key="7">
    <source>
        <dbReference type="EMBL" id="SFW23213.1"/>
    </source>
</evidence>
<evidence type="ECO:0000256" key="1">
    <source>
        <dbReference type="ARBA" id="ARBA00010641"/>
    </source>
</evidence>
<keyword evidence="4" id="KW-0238">DNA-binding</keyword>
<dbReference type="Gene3D" id="1.10.10.10">
    <property type="entry name" value="Winged helix-like DNA-binding domain superfamily/Winged helix DNA-binding domain"/>
    <property type="match status" value="1"/>
</dbReference>
<dbReference type="InterPro" id="IPR013325">
    <property type="entry name" value="RNA_pol_sigma_r2"/>
</dbReference>
<dbReference type="PANTHER" id="PTHR43133:SF8">
    <property type="entry name" value="RNA POLYMERASE SIGMA FACTOR HI_1459-RELATED"/>
    <property type="match status" value="1"/>
</dbReference>
<accession>A0A1K1MJG7</accession>
<dbReference type="GO" id="GO:0016987">
    <property type="term" value="F:sigma factor activity"/>
    <property type="evidence" value="ECO:0007669"/>
    <property type="project" value="UniProtKB-KW"/>
</dbReference>
<dbReference type="Pfam" id="PF08281">
    <property type="entry name" value="Sigma70_r4_2"/>
    <property type="match status" value="1"/>
</dbReference>
<sequence length="191" mass="22114">MTDSEYKKLYENDPSEAQTALFNEYLSYVYAIVYNKLRSCGSREDMEECVGDVFSAVFISYDRKGCFDGDMKGFIGTIASRTAIQMYRRLVRSSDTVYIEDETTEIADSQRIEHITERSDMRNTLLRLIESLGEPDSDIIIQKYYYNMNSNEIASKHSMSPEAVRMRCSRALKKLKELLTREGYDMKEGNV</sequence>
<dbReference type="InterPro" id="IPR013324">
    <property type="entry name" value="RNA_pol_sigma_r3/r4-like"/>
</dbReference>
<dbReference type="InterPro" id="IPR036388">
    <property type="entry name" value="WH-like_DNA-bd_sf"/>
</dbReference>
<dbReference type="SUPFAM" id="SSF88659">
    <property type="entry name" value="Sigma3 and sigma4 domains of RNA polymerase sigma factors"/>
    <property type="match status" value="1"/>
</dbReference>
<dbReference type="RefSeq" id="WP_072299618.1">
    <property type="nucleotide sequence ID" value="NZ_FPIP01000002.1"/>
</dbReference>
<organism evidence="7 8">
    <name type="scientific">Ruminococcus flavefaciens</name>
    <dbReference type="NCBI Taxonomy" id="1265"/>
    <lineage>
        <taxon>Bacteria</taxon>
        <taxon>Bacillati</taxon>
        <taxon>Bacillota</taxon>
        <taxon>Clostridia</taxon>
        <taxon>Eubacteriales</taxon>
        <taxon>Oscillospiraceae</taxon>
        <taxon>Ruminococcus</taxon>
    </lineage>
</organism>
<dbReference type="AlphaFoldDB" id="A0A1K1MJG7"/>
<protein>
    <submittedName>
        <fullName evidence="7">RNA polymerase sigma-70 factor, ECF subfamily</fullName>
    </submittedName>
</protein>
<dbReference type="SUPFAM" id="SSF88946">
    <property type="entry name" value="Sigma2 domain of RNA polymerase sigma factors"/>
    <property type="match status" value="1"/>
</dbReference>
<keyword evidence="5" id="KW-0804">Transcription</keyword>
<evidence type="ECO:0000313" key="8">
    <source>
        <dbReference type="Proteomes" id="UP000183461"/>
    </source>
</evidence>
<dbReference type="Proteomes" id="UP000183461">
    <property type="component" value="Unassembled WGS sequence"/>
</dbReference>
<keyword evidence="3" id="KW-0731">Sigma factor</keyword>
<dbReference type="GO" id="GO:0003677">
    <property type="term" value="F:DNA binding"/>
    <property type="evidence" value="ECO:0007669"/>
    <property type="project" value="UniProtKB-KW"/>
</dbReference>
<dbReference type="Gene3D" id="1.10.1740.10">
    <property type="match status" value="1"/>
</dbReference>
<keyword evidence="2" id="KW-0805">Transcription regulation</keyword>
<dbReference type="InterPro" id="IPR039425">
    <property type="entry name" value="RNA_pol_sigma-70-like"/>
</dbReference>